<keyword evidence="3" id="KW-1185">Reference proteome</keyword>
<organism evidence="2 3">
    <name type="scientific">Rubritalea tangerina</name>
    <dbReference type="NCBI Taxonomy" id="430798"/>
    <lineage>
        <taxon>Bacteria</taxon>
        <taxon>Pseudomonadati</taxon>
        <taxon>Verrucomicrobiota</taxon>
        <taxon>Verrucomicrobiia</taxon>
        <taxon>Verrucomicrobiales</taxon>
        <taxon>Rubritaleaceae</taxon>
        <taxon>Rubritalea</taxon>
    </lineage>
</organism>
<dbReference type="EMBL" id="JBHUJB010000022">
    <property type="protein sequence ID" value="MFD2158326.1"/>
    <property type="molecule type" value="Genomic_DNA"/>
</dbReference>
<dbReference type="Gene3D" id="1.10.3290.10">
    <property type="entry name" value="Fido-like domain"/>
    <property type="match status" value="1"/>
</dbReference>
<gene>
    <name evidence="2" type="ORF">ACFSW8_05400</name>
</gene>
<dbReference type="SUPFAM" id="SSF140931">
    <property type="entry name" value="Fic-like"/>
    <property type="match status" value="1"/>
</dbReference>
<reference evidence="3" key="1">
    <citation type="journal article" date="2019" name="Int. J. Syst. Evol. Microbiol.">
        <title>The Global Catalogue of Microorganisms (GCM) 10K type strain sequencing project: providing services to taxonomists for standard genome sequencing and annotation.</title>
        <authorList>
            <consortium name="The Broad Institute Genomics Platform"/>
            <consortium name="The Broad Institute Genome Sequencing Center for Infectious Disease"/>
            <person name="Wu L."/>
            <person name="Ma J."/>
        </authorList>
    </citation>
    <scope>NUCLEOTIDE SEQUENCE [LARGE SCALE GENOMIC DNA]</scope>
    <source>
        <strain evidence="3">CCUG 57942</strain>
    </source>
</reference>
<dbReference type="Pfam" id="PF02661">
    <property type="entry name" value="Fic"/>
    <property type="match status" value="1"/>
</dbReference>
<dbReference type="PANTHER" id="PTHR13504:SF38">
    <property type="entry name" value="FIDO DOMAIN-CONTAINING PROTEIN"/>
    <property type="match status" value="1"/>
</dbReference>
<dbReference type="InterPro" id="IPR040198">
    <property type="entry name" value="Fido_containing"/>
</dbReference>
<name>A0ABW4Z9U3_9BACT</name>
<protein>
    <submittedName>
        <fullName evidence="2">Fic family protein</fullName>
    </submittedName>
</protein>
<evidence type="ECO:0000313" key="3">
    <source>
        <dbReference type="Proteomes" id="UP001597389"/>
    </source>
</evidence>
<accession>A0ABW4Z9U3</accession>
<dbReference type="Proteomes" id="UP001597389">
    <property type="component" value="Unassembled WGS sequence"/>
</dbReference>
<evidence type="ECO:0000313" key="2">
    <source>
        <dbReference type="EMBL" id="MFD2158326.1"/>
    </source>
</evidence>
<proteinExistence type="predicted"/>
<dbReference type="PANTHER" id="PTHR13504">
    <property type="entry name" value="FIDO DOMAIN-CONTAINING PROTEIN DDB_G0283145"/>
    <property type="match status" value="1"/>
</dbReference>
<comment type="caution">
    <text evidence="2">The sequence shown here is derived from an EMBL/GenBank/DDBJ whole genome shotgun (WGS) entry which is preliminary data.</text>
</comment>
<dbReference type="PROSITE" id="PS51459">
    <property type="entry name" value="FIDO"/>
    <property type="match status" value="1"/>
</dbReference>
<dbReference type="RefSeq" id="WP_377177649.1">
    <property type="nucleotide sequence ID" value="NZ_JBHUJB010000022.1"/>
</dbReference>
<feature type="domain" description="Fido" evidence="1">
    <location>
        <begin position="180"/>
        <end position="335"/>
    </location>
</feature>
<sequence>MKLPKSPPTFADLQKEISMERMLAAVGAVSSHDSKYHHWDKLRFHTAPDGLSTGEWWFALKIRRTGQAIPIPLLDTQGRPFTFFQTELMSPALHKIDLGAGGMIGTPEPVTNEATKNYYYVSSLIREAITSSQLEGAVVTREVAKEMIRSEREPNDKGEKMIMNNYRTMQRLAEWKDHELTPALIFEIHKVITEGTLDKEDASGRLRLEGENVEIVDERDYEVLHSPPSASELEQRLDKLCAFANDTNSDPFVHPVIRAIILHFCLAYDHPFVDGNGRTARALFYWSMLRQGFWLFEFLSISEILVNAPVKYARSYLLTETDDNDLNYFIHYQLEVIQKSIQNLHSFIDKKSKEVDQVRTSLLNLSTPLNHRQETIINKASREPNSRFTAQSHQMSHRISYGTARSDLMNLEKLKLLISRKHGKTYYYYPAPDLRDKLSSL</sequence>
<dbReference type="InterPro" id="IPR036597">
    <property type="entry name" value="Fido-like_dom_sf"/>
</dbReference>
<evidence type="ECO:0000259" key="1">
    <source>
        <dbReference type="PROSITE" id="PS51459"/>
    </source>
</evidence>
<dbReference type="InterPro" id="IPR003812">
    <property type="entry name" value="Fido"/>
</dbReference>